<accession>A0A238C0E9</accession>
<reference evidence="5 6" key="1">
    <citation type="submission" date="2015-12" db="EMBL/GenBank/DDBJ databases">
        <title>Draft genome of the nematode, Onchocerca flexuosa.</title>
        <authorList>
            <person name="Mitreva M."/>
        </authorList>
    </citation>
    <scope>NUCLEOTIDE SEQUENCE [LARGE SCALE GENOMIC DNA]</scope>
    <source>
        <strain evidence="5">Red Deer</strain>
    </source>
</reference>
<evidence type="ECO:0000313" key="6">
    <source>
        <dbReference type="Proteomes" id="UP000242913"/>
    </source>
</evidence>
<dbReference type="Pfam" id="PF22669">
    <property type="entry name" value="Exo_endo_phos2"/>
    <property type="match status" value="2"/>
</dbReference>
<dbReference type="Gene3D" id="3.60.10.10">
    <property type="entry name" value="Endonuclease/exonuclease/phosphatase"/>
    <property type="match status" value="1"/>
</dbReference>
<evidence type="ECO:0000256" key="2">
    <source>
        <dbReference type="ARBA" id="ARBA00022801"/>
    </source>
</evidence>
<dbReference type="Proteomes" id="UP000242913">
    <property type="component" value="Unassembled WGS sequence"/>
</dbReference>
<sequence length="435" mass="50964">MPNTSRLVGNFHTEKFVKFVFKENEKLRKMNDLMISNVILIKVIKESNAHFIAIHMQEVGGKNFEECISQVPAFLNHLAASMHEMGYSTGRAYLDLEFDLPESYNALGSLFFINDVILPRIRQYDFITKQFVKLEKVFETYDHGLLKCRMLRKAKFPKDFWPSVKWGRKGYMHCRFRIDQTVFDFVNVHLFHDESNIALIHENPALYSENRKRALNFVLGELKRINEDDMHSCPLFLFGDLNFRLNLQSFLNRITDDADLREDSTESTQSSICSTDGYGDFLTANSPNTNELKPMTDFRRTVSAIEFRRSPDNSTSDIPSSCILRIEKKLFDYFNHKRLLNEWQGYLEDDREVHNFPYLRELSINFPPTYPWSENPDESESLMKTRAPAWCDRVLMNSRALEMVKRDKFAKYDSFGKDVCMGDHKPVMLSFSMIL</sequence>
<dbReference type="AlphaFoldDB" id="A0A238C0E9"/>
<evidence type="ECO:0000256" key="1">
    <source>
        <dbReference type="ARBA" id="ARBA00012997"/>
    </source>
</evidence>
<dbReference type="InterPro" id="IPR039737">
    <property type="entry name" value="INPP5A"/>
</dbReference>
<dbReference type="EC" id="3.1.3.56" evidence="1"/>
<keyword evidence="6" id="KW-1185">Reference proteome</keyword>
<keyword evidence="5" id="KW-0255">Endonuclease</keyword>
<dbReference type="SMART" id="SM00128">
    <property type="entry name" value="IPPc"/>
    <property type="match status" value="1"/>
</dbReference>
<dbReference type="SUPFAM" id="SSF56219">
    <property type="entry name" value="DNase I-like"/>
    <property type="match status" value="1"/>
</dbReference>
<keyword evidence="5" id="KW-0540">Nuclease</keyword>
<protein>
    <recommendedName>
        <fullName evidence="1">inositol-polyphosphate 5-phosphatase</fullName>
        <ecNumber evidence="1">3.1.3.56</ecNumber>
    </recommendedName>
</protein>
<dbReference type="EMBL" id="KZ269986">
    <property type="protein sequence ID" value="OZC10418.1"/>
    <property type="molecule type" value="Genomic_DNA"/>
</dbReference>
<dbReference type="GO" id="GO:0004527">
    <property type="term" value="F:exonuclease activity"/>
    <property type="evidence" value="ECO:0007669"/>
    <property type="project" value="UniProtKB-KW"/>
</dbReference>
<organism evidence="5 6">
    <name type="scientific">Onchocerca flexuosa</name>
    <dbReference type="NCBI Taxonomy" id="387005"/>
    <lineage>
        <taxon>Eukaryota</taxon>
        <taxon>Metazoa</taxon>
        <taxon>Ecdysozoa</taxon>
        <taxon>Nematoda</taxon>
        <taxon>Chromadorea</taxon>
        <taxon>Rhabditida</taxon>
        <taxon>Spirurina</taxon>
        <taxon>Spiruromorpha</taxon>
        <taxon>Filarioidea</taxon>
        <taxon>Onchocercidae</taxon>
        <taxon>Onchocerca</taxon>
    </lineage>
</organism>
<name>A0A238C0E9_9BILA</name>
<dbReference type="PANTHER" id="PTHR12997">
    <property type="entry name" value="TYPE I INOSITOL-1,4,5-TRISPHOSPHATE 5-PHOSPHATASE"/>
    <property type="match status" value="1"/>
</dbReference>
<gene>
    <name evidence="5" type="ORF">X798_02461</name>
</gene>
<dbReference type="InterPro" id="IPR000300">
    <property type="entry name" value="IPPc"/>
</dbReference>
<comment type="similarity">
    <text evidence="3">Belongs to the inositol 1,4,5-trisphosphate 5-phosphatase type I family.</text>
</comment>
<proteinExistence type="inferred from homology"/>
<evidence type="ECO:0000259" key="4">
    <source>
        <dbReference type="SMART" id="SM00128"/>
    </source>
</evidence>
<dbReference type="OrthoDB" id="5780965at2759"/>
<dbReference type="GO" id="GO:0004519">
    <property type="term" value="F:endonuclease activity"/>
    <property type="evidence" value="ECO:0007669"/>
    <property type="project" value="UniProtKB-KW"/>
</dbReference>
<keyword evidence="5" id="KW-0269">Exonuclease</keyword>
<dbReference type="PANTHER" id="PTHR12997:SF2">
    <property type="entry name" value="INOSITOL POLYPHOSPHATE-5-PHOSPHATASE A"/>
    <property type="match status" value="1"/>
</dbReference>
<dbReference type="GO" id="GO:0004445">
    <property type="term" value="F:inositol-polyphosphate 5-phosphatase activity"/>
    <property type="evidence" value="ECO:0007669"/>
    <property type="project" value="UniProtKB-EC"/>
</dbReference>
<dbReference type="InterPro" id="IPR036691">
    <property type="entry name" value="Endo/exonu/phosph_ase_sf"/>
</dbReference>
<dbReference type="GO" id="GO:0046856">
    <property type="term" value="P:phosphatidylinositol dephosphorylation"/>
    <property type="evidence" value="ECO:0007669"/>
    <property type="project" value="InterPro"/>
</dbReference>
<evidence type="ECO:0000313" key="5">
    <source>
        <dbReference type="EMBL" id="OZC10418.1"/>
    </source>
</evidence>
<feature type="domain" description="Inositol polyphosphate-related phosphatase" evidence="4">
    <location>
        <begin position="28"/>
        <end position="435"/>
    </location>
</feature>
<keyword evidence="2" id="KW-0378">Hydrolase</keyword>
<evidence type="ECO:0000256" key="3">
    <source>
        <dbReference type="ARBA" id="ARBA00023599"/>
    </source>
</evidence>